<sequence length="111" mass="12755">MVLQCPRCGKNNFKKTLQPPYPNISNLQLPTPNPPSPVVHVREKERSKKGQAMHLSIKDLANWLANPEIKNNPIIINKKVPKTDAEWFDLIECQAERKSSNKRQKKAQVFN</sequence>
<protein>
    <submittedName>
        <fullName evidence="2">Uncharacterized protein</fullName>
    </submittedName>
</protein>
<reference evidence="2 3" key="1">
    <citation type="submission" date="2016-04" db="EMBL/GenBank/DDBJ databases">
        <title>Genome analyses suggest a sexual origin of heterokaryosis in a supposedly ancient asexual fungus.</title>
        <authorList>
            <person name="Ropars J."/>
            <person name="Sedzielewska K."/>
            <person name="Noel J."/>
            <person name="Charron P."/>
            <person name="Farinelli L."/>
            <person name="Marton T."/>
            <person name="Kruger M."/>
            <person name="Pelin A."/>
            <person name="Brachmann A."/>
            <person name="Corradi N."/>
        </authorList>
    </citation>
    <scope>NUCLEOTIDE SEQUENCE [LARGE SCALE GENOMIC DNA]</scope>
    <source>
        <strain evidence="2 3">C2</strain>
    </source>
</reference>
<reference evidence="2 3" key="2">
    <citation type="submission" date="2017-10" db="EMBL/GenBank/DDBJ databases">
        <title>Extensive intraspecific genome diversity in a model arbuscular mycorrhizal fungus.</title>
        <authorList>
            <person name="Chen E.C.H."/>
            <person name="Morin E."/>
            <person name="Baudet D."/>
            <person name="Noel J."/>
            <person name="Ndikumana S."/>
            <person name="Charron P."/>
            <person name="St-Onge C."/>
            <person name="Giorgi J."/>
            <person name="Grigoriev I.V."/>
            <person name="Roux C."/>
            <person name="Martin F.M."/>
            <person name="Corradi N."/>
        </authorList>
    </citation>
    <scope>NUCLEOTIDE SEQUENCE [LARGE SCALE GENOMIC DNA]</scope>
    <source>
        <strain evidence="2 3">C2</strain>
    </source>
</reference>
<dbReference type="VEuPathDB" id="FungiDB:RhiirFUN_001190"/>
<evidence type="ECO:0000256" key="1">
    <source>
        <dbReference type="SAM" id="MobiDB-lite"/>
    </source>
</evidence>
<dbReference type="EMBL" id="LLXL01000908">
    <property type="protein sequence ID" value="PKK67856.1"/>
    <property type="molecule type" value="Genomic_DNA"/>
</dbReference>
<dbReference type="VEuPathDB" id="FungiDB:RhiirA1_462342"/>
<organism evidence="2 3">
    <name type="scientific">Rhizophagus irregularis</name>
    <dbReference type="NCBI Taxonomy" id="588596"/>
    <lineage>
        <taxon>Eukaryota</taxon>
        <taxon>Fungi</taxon>
        <taxon>Fungi incertae sedis</taxon>
        <taxon>Mucoromycota</taxon>
        <taxon>Glomeromycotina</taxon>
        <taxon>Glomeromycetes</taxon>
        <taxon>Glomerales</taxon>
        <taxon>Glomeraceae</taxon>
        <taxon>Rhizophagus</taxon>
    </lineage>
</organism>
<evidence type="ECO:0000313" key="2">
    <source>
        <dbReference type="EMBL" id="PKK67856.1"/>
    </source>
</evidence>
<dbReference type="Proteomes" id="UP000233469">
    <property type="component" value="Unassembled WGS sequence"/>
</dbReference>
<dbReference type="AlphaFoldDB" id="A0A2N1N1W2"/>
<proteinExistence type="predicted"/>
<gene>
    <name evidence="2" type="ORF">RhiirC2_782992</name>
</gene>
<feature type="region of interest" description="Disordered" evidence="1">
    <location>
        <begin position="16"/>
        <end position="39"/>
    </location>
</feature>
<dbReference type="VEuPathDB" id="FungiDB:FUN_021224"/>
<evidence type="ECO:0000313" key="3">
    <source>
        <dbReference type="Proteomes" id="UP000233469"/>
    </source>
</evidence>
<comment type="caution">
    <text evidence="2">The sequence shown here is derived from an EMBL/GenBank/DDBJ whole genome shotgun (WGS) entry which is preliminary data.</text>
</comment>
<accession>A0A2N1N1W2</accession>
<name>A0A2N1N1W2_9GLOM</name>